<dbReference type="GO" id="GO:0005615">
    <property type="term" value="C:extracellular space"/>
    <property type="evidence" value="ECO:0007669"/>
    <property type="project" value="TreeGrafter"/>
</dbReference>
<sequence>MQLPNQSDFEKRLRCLRKKNERNNPICDVITGPGAWHIIIQCLFFIGRDGRDGEAGKPGTNKPAPGPPGPKGSAGRPGLEGPQGLKGDKGQDGAGGSGVKYVRGGRTTCPSDADLVYKGFVGSDQYNHPGGGGEYICLPNNPKYDKYKDGYQSHSYIYGTEYQIGWIQPI</sequence>
<dbReference type="EMBL" id="MU827397">
    <property type="protein sequence ID" value="KAJ7350113.1"/>
    <property type="molecule type" value="Genomic_DNA"/>
</dbReference>
<dbReference type="OrthoDB" id="6117306at2759"/>
<feature type="region of interest" description="Disordered" evidence="1">
    <location>
        <begin position="51"/>
        <end position="103"/>
    </location>
</feature>
<dbReference type="PANTHER" id="PTHR24024:SF18">
    <property type="entry name" value="SHORT-CHAIN COLLAGEN C4-LIKE"/>
    <property type="match status" value="1"/>
</dbReference>
<dbReference type="AlphaFoldDB" id="A0A9W9YHH8"/>
<proteinExistence type="predicted"/>
<organism evidence="2 3">
    <name type="scientific">Desmophyllum pertusum</name>
    <dbReference type="NCBI Taxonomy" id="174260"/>
    <lineage>
        <taxon>Eukaryota</taxon>
        <taxon>Metazoa</taxon>
        <taxon>Cnidaria</taxon>
        <taxon>Anthozoa</taxon>
        <taxon>Hexacorallia</taxon>
        <taxon>Scleractinia</taxon>
        <taxon>Caryophylliina</taxon>
        <taxon>Caryophylliidae</taxon>
        <taxon>Desmophyllum</taxon>
    </lineage>
</organism>
<gene>
    <name evidence="2" type="ORF">OS493_038399</name>
</gene>
<evidence type="ECO:0000256" key="1">
    <source>
        <dbReference type="SAM" id="MobiDB-lite"/>
    </source>
</evidence>
<evidence type="ECO:0000313" key="3">
    <source>
        <dbReference type="Proteomes" id="UP001163046"/>
    </source>
</evidence>
<evidence type="ECO:0000313" key="2">
    <source>
        <dbReference type="EMBL" id="KAJ7350113.1"/>
    </source>
</evidence>
<dbReference type="PANTHER" id="PTHR24024">
    <property type="entry name" value="PULMONARY SURFACTANT-ASSOCIATED PROTEIN A"/>
    <property type="match status" value="1"/>
</dbReference>
<keyword evidence="3" id="KW-1185">Reference proteome</keyword>
<dbReference type="InterPro" id="IPR051077">
    <property type="entry name" value="Ca-dependent_lectin"/>
</dbReference>
<dbReference type="Proteomes" id="UP001163046">
    <property type="component" value="Unassembled WGS sequence"/>
</dbReference>
<protein>
    <submittedName>
        <fullName evidence="2">Uncharacterized protein</fullName>
    </submittedName>
</protein>
<feature type="compositionally biased region" description="Low complexity" evidence="1">
    <location>
        <begin position="71"/>
        <end position="85"/>
    </location>
</feature>
<comment type="caution">
    <text evidence="2">The sequence shown here is derived from an EMBL/GenBank/DDBJ whole genome shotgun (WGS) entry which is preliminary data.</text>
</comment>
<reference evidence="2" key="1">
    <citation type="submission" date="2023-01" db="EMBL/GenBank/DDBJ databases">
        <title>Genome assembly of the deep-sea coral Lophelia pertusa.</title>
        <authorList>
            <person name="Herrera S."/>
            <person name="Cordes E."/>
        </authorList>
    </citation>
    <scope>NUCLEOTIDE SEQUENCE</scope>
    <source>
        <strain evidence="2">USNM1676648</strain>
        <tissue evidence="2">Polyp</tissue>
    </source>
</reference>
<name>A0A9W9YHH8_9CNID</name>
<accession>A0A9W9YHH8</accession>